<dbReference type="InterPro" id="IPR020846">
    <property type="entry name" value="MFS_dom"/>
</dbReference>
<gene>
    <name evidence="9" type="ORF">CLV34_1892</name>
</gene>
<evidence type="ECO:0000256" key="5">
    <source>
        <dbReference type="ARBA" id="ARBA00022989"/>
    </source>
</evidence>
<accession>A0A2M8WQW9</accession>
<dbReference type="SUPFAM" id="SSF103473">
    <property type="entry name" value="MFS general substrate transporter"/>
    <property type="match status" value="1"/>
</dbReference>
<feature type="transmembrane region" description="Helical" evidence="7">
    <location>
        <begin position="311"/>
        <end position="330"/>
    </location>
</feature>
<keyword evidence="2" id="KW-0813">Transport</keyword>
<dbReference type="GO" id="GO:0022857">
    <property type="term" value="F:transmembrane transporter activity"/>
    <property type="evidence" value="ECO:0007669"/>
    <property type="project" value="InterPro"/>
</dbReference>
<feature type="domain" description="Major facilitator superfamily (MFS) profile" evidence="8">
    <location>
        <begin position="1"/>
        <end position="400"/>
    </location>
</feature>
<sequence>MTGRLAPQAWRRVAPALFAVAWGGNEFTPLLVLYKRTDGFGTATVDILLGAYVLGIVPALLLGGPLSDRYGRRPLLLPAPLLGILGSLTLAVGHGSLTLLLVGRLLSGVSLGLAMAVGTSWVQELSRTPFDPDADAGAGARRASTSLTLGFTLGAAVAAALAQWGPAPTVTPYVVHVLVSVVPAVVLWGAPESRPRAALPGSLRDDLRIPSAGSRRFWLLVFPMAPWVFGCAASAYAILPTVTTDLAASWDVAYAGLLCLVGLGCGTVVQLTSRRIVARSAVRAVVVGLGLVVVGMAVAACGVAWPSLWLTVPAAAVLGCAYGLLMVAGLTQVQRIAGPDDLAGLTAVYYGLCYLGFFAPAVLAGLSTQVPYVVLLGAGSVVAVACLAVVLAGERATGNR</sequence>
<feature type="transmembrane region" description="Helical" evidence="7">
    <location>
        <begin position="251"/>
        <end position="272"/>
    </location>
</feature>
<evidence type="ECO:0000256" key="3">
    <source>
        <dbReference type="ARBA" id="ARBA00022475"/>
    </source>
</evidence>
<dbReference type="Gene3D" id="1.20.1250.20">
    <property type="entry name" value="MFS general substrate transporter like domains"/>
    <property type="match status" value="1"/>
</dbReference>
<evidence type="ECO:0000256" key="7">
    <source>
        <dbReference type="SAM" id="Phobius"/>
    </source>
</evidence>
<dbReference type="PROSITE" id="PS00216">
    <property type="entry name" value="SUGAR_TRANSPORT_1"/>
    <property type="match status" value="1"/>
</dbReference>
<organism evidence="9 10">
    <name type="scientific">Luteimicrobium subarcticum</name>
    <dbReference type="NCBI Taxonomy" id="620910"/>
    <lineage>
        <taxon>Bacteria</taxon>
        <taxon>Bacillati</taxon>
        <taxon>Actinomycetota</taxon>
        <taxon>Actinomycetes</taxon>
        <taxon>Micrococcales</taxon>
        <taxon>Luteimicrobium</taxon>
    </lineage>
</organism>
<keyword evidence="4 7" id="KW-0812">Transmembrane</keyword>
<comment type="caution">
    <text evidence="9">The sequence shown here is derived from an EMBL/GenBank/DDBJ whole genome shotgun (WGS) entry which is preliminary data.</text>
</comment>
<feature type="transmembrane region" description="Helical" evidence="7">
    <location>
        <begin position="99"/>
        <end position="122"/>
    </location>
</feature>
<evidence type="ECO:0000256" key="4">
    <source>
        <dbReference type="ARBA" id="ARBA00022692"/>
    </source>
</evidence>
<evidence type="ECO:0000256" key="2">
    <source>
        <dbReference type="ARBA" id="ARBA00022448"/>
    </source>
</evidence>
<feature type="transmembrane region" description="Helical" evidence="7">
    <location>
        <begin position="217"/>
        <end position="239"/>
    </location>
</feature>
<evidence type="ECO:0000259" key="8">
    <source>
        <dbReference type="PROSITE" id="PS50850"/>
    </source>
</evidence>
<evidence type="ECO:0000313" key="10">
    <source>
        <dbReference type="Proteomes" id="UP000231586"/>
    </source>
</evidence>
<feature type="transmembrane region" description="Helical" evidence="7">
    <location>
        <begin position="12"/>
        <end position="34"/>
    </location>
</feature>
<feature type="transmembrane region" description="Helical" evidence="7">
    <location>
        <begin position="75"/>
        <end position="93"/>
    </location>
</feature>
<dbReference type="AlphaFoldDB" id="A0A2M8WQW9"/>
<feature type="transmembrane region" description="Helical" evidence="7">
    <location>
        <begin position="143"/>
        <end position="164"/>
    </location>
</feature>
<dbReference type="RefSeq" id="WP_100350039.1">
    <property type="nucleotide sequence ID" value="NZ_PGTZ01000008.1"/>
</dbReference>
<keyword evidence="10" id="KW-1185">Reference proteome</keyword>
<evidence type="ECO:0000256" key="1">
    <source>
        <dbReference type="ARBA" id="ARBA00004651"/>
    </source>
</evidence>
<feature type="transmembrane region" description="Helical" evidence="7">
    <location>
        <begin position="170"/>
        <end position="190"/>
    </location>
</feature>
<dbReference type="OrthoDB" id="5242249at2"/>
<comment type="subcellular location">
    <subcellularLocation>
        <location evidence="1">Cell membrane</location>
        <topology evidence="1">Multi-pass membrane protein</topology>
    </subcellularLocation>
</comment>
<evidence type="ECO:0000256" key="6">
    <source>
        <dbReference type="ARBA" id="ARBA00023136"/>
    </source>
</evidence>
<feature type="transmembrane region" description="Helical" evidence="7">
    <location>
        <begin position="284"/>
        <end position="305"/>
    </location>
</feature>
<dbReference type="GO" id="GO:0005886">
    <property type="term" value="C:plasma membrane"/>
    <property type="evidence" value="ECO:0007669"/>
    <property type="project" value="UniProtKB-SubCell"/>
</dbReference>
<dbReference type="PROSITE" id="PS50850">
    <property type="entry name" value="MFS"/>
    <property type="match status" value="1"/>
</dbReference>
<dbReference type="InterPro" id="IPR050171">
    <property type="entry name" value="MFS_Transporters"/>
</dbReference>
<dbReference type="PANTHER" id="PTHR23517:SF3">
    <property type="entry name" value="INTEGRAL MEMBRANE TRANSPORT PROTEIN"/>
    <property type="match status" value="1"/>
</dbReference>
<dbReference type="InterPro" id="IPR011701">
    <property type="entry name" value="MFS"/>
</dbReference>
<reference evidence="9 10" key="1">
    <citation type="submission" date="2017-11" db="EMBL/GenBank/DDBJ databases">
        <title>Genomic Encyclopedia of Archaeal and Bacterial Type Strains, Phase II (KMG-II): From Individual Species to Whole Genera.</title>
        <authorList>
            <person name="Goeker M."/>
        </authorList>
    </citation>
    <scope>NUCLEOTIDE SEQUENCE [LARGE SCALE GENOMIC DNA]</scope>
    <source>
        <strain evidence="9 10">DSM 22413</strain>
    </source>
</reference>
<dbReference type="EMBL" id="PGTZ01000008">
    <property type="protein sequence ID" value="PJI93323.1"/>
    <property type="molecule type" value="Genomic_DNA"/>
</dbReference>
<evidence type="ECO:0000313" key="9">
    <source>
        <dbReference type="EMBL" id="PJI93323.1"/>
    </source>
</evidence>
<name>A0A2M8WQW9_9MICO</name>
<feature type="transmembrane region" description="Helical" evidence="7">
    <location>
        <begin position="342"/>
        <end position="366"/>
    </location>
</feature>
<dbReference type="InterPro" id="IPR005829">
    <property type="entry name" value="Sugar_transporter_CS"/>
</dbReference>
<dbReference type="Pfam" id="PF07690">
    <property type="entry name" value="MFS_1"/>
    <property type="match status" value="1"/>
</dbReference>
<keyword evidence="5 7" id="KW-1133">Transmembrane helix</keyword>
<dbReference type="Proteomes" id="UP000231586">
    <property type="component" value="Unassembled WGS sequence"/>
</dbReference>
<dbReference type="PANTHER" id="PTHR23517">
    <property type="entry name" value="RESISTANCE PROTEIN MDTM, PUTATIVE-RELATED-RELATED"/>
    <property type="match status" value="1"/>
</dbReference>
<keyword evidence="6 7" id="KW-0472">Membrane</keyword>
<proteinExistence type="predicted"/>
<dbReference type="InterPro" id="IPR036259">
    <property type="entry name" value="MFS_trans_sf"/>
</dbReference>
<protein>
    <submittedName>
        <fullName evidence="9">Putative MFS family arabinose efflux permease</fullName>
    </submittedName>
</protein>
<keyword evidence="3" id="KW-1003">Cell membrane</keyword>
<feature type="transmembrane region" description="Helical" evidence="7">
    <location>
        <begin position="40"/>
        <end position="63"/>
    </location>
</feature>
<feature type="transmembrane region" description="Helical" evidence="7">
    <location>
        <begin position="372"/>
        <end position="393"/>
    </location>
</feature>